<organism evidence="3 4">
    <name type="scientific">Blautia hydrogenotrophica (strain DSM 10507 / JCM 14656 / S5a33)</name>
    <name type="common">Ruminococcus hydrogenotrophicus</name>
    <dbReference type="NCBI Taxonomy" id="476272"/>
    <lineage>
        <taxon>Bacteria</taxon>
        <taxon>Bacillati</taxon>
        <taxon>Bacillota</taxon>
        <taxon>Clostridia</taxon>
        <taxon>Lachnospirales</taxon>
        <taxon>Lachnospiraceae</taxon>
        <taxon>Blautia</taxon>
    </lineage>
</organism>
<dbReference type="Pfam" id="PF01408">
    <property type="entry name" value="GFO_IDH_MocA"/>
    <property type="match status" value="1"/>
</dbReference>
<reference evidence="3 4" key="2">
    <citation type="submission" date="2009-02" db="EMBL/GenBank/DDBJ databases">
        <title>Draft genome sequence of Blautia hydrogenotrophica DSM 10507 (Ruminococcus hydrogenotrophicus DSM 10507).</title>
        <authorList>
            <person name="Sudarsanam P."/>
            <person name="Ley R."/>
            <person name="Guruge J."/>
            <person name="Turnbaugh P.J."/>
            <person name="Mahowald M."/>
            <person name="Liep D."/>
            <person name="Gordon J."/>
        </authorList>
    </citation>
    <scope>NUCLEOTIDE SEQUENCE [LARGE SCALE GENOMIC DNA]</scope>
    <source>
        <strain evidence="4">DSM 10507 / JCM 14656 / S5a33</strain>
    </source>
</reference>
<dbReference type="Pfam" id="PF22725">
    <property type="entry name" value="GFO_IDH_MocA_C3"/>
    <property type="match status" value="1"/>
</dbReference>
<dbReference type="Gene3D" id="3.30.360.10">
    <property type="entry name" value="Dihydrodipicolinate Reductase, domain 2"/>
    <property type="match status" value="1"/>
</dbReference>
<dbReference type="InterPro" id="IPR000683">
    <property type="entry name" value="Gfo/Idh/MocA-like_OxRdtase_N"/>
</dbReference>
<keyword evidence="4" id="KW-1185">Reference proteome</keyword>
<accession>C0CRJ8</accession>
<feature type="domain" description="Gfo/Idh/MocA-like oxidoreductase N-terminal" evidence="1">
    <location>
        <begin position="11"/>
        <end position="130"/>
    </location>
</feature>
<dbReference type="Proteomes" id="UP000003100">
    <property type="component" value="Unassembled WGS sequence"/>
</dbReference>
<name>C0CRJ8_BLAHS</name>
<evidence type="ECO:0000313" key="4">
    <source>
        <dbReference type="Proteomes" id="UP000003100"/>
    </source>
</evidence>
<reference evidence="3 4" key="1">
    <citation type="submission" date="2009-01" db="EMBL/GenBank/DDBJ databases">
        <authorList>
            <person name="Fulton L."/>
            <person name="Clifton S."/>
            <person name="Fulton B."/>
            <person name="Xu J."/>
            <person name="Minx P."/>
            <person name="Pepin K.H."/>
            <person name="Johnson M."/>
            <person name="Bhonagiri V."/>
            <person name="Nash W.E."/>
            <person name="Mardis E.R."/>
            <person name="Wilson R.K."/>
        </authorList>
    </citation>
    <scope>NUCLEOTIDE SEQUENCE [LARGE SCALE GENOMIC DNA]</scope>
    <source>
        <strain evidence="4">DSM 10507 / JCM 14656 / S5a33</strain>
    </source>
</reference>
<dbReference type="PANTHER" id="PTHR43249">
    <property type="entry name" value="UDP-N-ACETYL-2-AMINO-2-DEOXY-D-GLUCURONATE OXIDASE"/>
    <property type="match status" value="1"/>
</dbReference>
<proteinExistence type="predicted"/>
<protein>
    <recommendedName>
        <fullName evidence="5">Gfo/Idh/MocA family oxidoreductase</fullName>
    </recommendedName>
</protein>
<dbReference type="EMBL" id="ACBZ01000187">
    <property type="protein sequence ID" value="EEG47613.1"/>
    <property type="molecule type" value="Genomic_DNA"/>
</dbReference>
<dbReference type="GO" id="GO:0000166">
    <property type="term" value="F:nucleotide binding"/>
    <property type="evidence" value="ECO:0007669"/>
    <property type="project" value="InterPro"/>
</dbReference>
<dbReference type="PANTHER" id="PTHR43249:SF1">
    <property type="entry name" value="D-GLUCOSIDE 3-DEHYDROGENASE"/>
    <property type="match status" value="1"/>
</dbReference>
<evidence type="ECO:0000259" key="1">
    <source>
        <dbReference type="Pfam" id="PF01408"/>
    </source>
</evidence>
<comment type="caution">
    <text evidence="3">The sequence shown here is derived from an EMBL/GenBank/DDBJ whole genome shotgun (WGS) entry which is preliminary data.</text>
</comment>
<dbReference type="SUPFAM" id="SSF55347">
    <property type="entry name" value="Glyceraldehyde-3-phosphate dehydrogenase-like, C-terminal domain"/>
    <property type="match status" value="1"/>
</dbReference>
<evidence type="ECO:0000259" key="2">
    <source>
        <dbReference type="Pfam" id="PF22725"/>
    </source>
</evidence>
<gene>
    <name evidence="3" type="ORF">RUMHYD_03512</name>
</gene>
<dbReference type="PATRIC" id="fig|476272.21.peg.188"/>
<dbReference type="InterPro" id="IPR055170">
    <property type="entry name" value="GFO_IDH_MocA-like_dom"/>
</dbReference>
<dbReference type="SUPFAM" id="SSF51735">
    <property type="entry name" value="NAD(P)-binding Rossmann-fold domains"/>
    <property type="match status" value="1"/>
</dbReference>
<dbReference type="InterPro" id="IPR052515">
    <property type="entry name" value="Gfo/Idh/MocA_Oxidoreductase"/>
</dbReference>
<feature type="domain" description="GFO/IDH/MocA-like oxidoreductase" evidence="2">
    <location>
        <begin position="141"/>
        <end position="271"/>
    </location>
</feature>
<sequence>MTEEKIMEKLKMAIIGSGQIAQVTHIPNYQSMEEVKIVGISDTRLEAAKSVAEKFQIENYYDSHKKMLEECRPDAVTVCVPNKFHSSITMDALEAGCHVFCEKPPAITAQEARNMEEKAKEKNLFLSYGFHFRASEQVAFLKKAIESGQMGEIYHADVQWHRRRGIPGWGSFTNKEIQGGGPLIDIGAHMLDSALYLMGYPKVSYVCATYSDRLGKSSKAGLMGSWDTERFTVEDSLFGFVRFADGTSLNLQTSFAINRAEKDVRSVKLYGSCQGADLFPLRVFGEENGQLYDKDYPFMEMRDWHLDLDRNFVKACLGEESLLVTARQGTYIQELICMLYQSAESGEPVMSREGI</sequence>
<dbReference type="AlphaFoldDB" id="C0CRJ8"/>
<dbReference type="Gene3D" id="3.40.50.720">
    <property type="entry name" value="NAD(P)-binding Rossmann-like Domain"/>
    <property type="match status" value="1"/>
</dbReference>
<dbReference type="InterPro" id="IPR036291">
    <property type="entry name" value="NAD(P)-bd_dom_sf"/>
</dbReference>
<dbReference type="eggNOG" id="COG0673">
    <property type="taxonomic scope" value="Bacteria"/>
</dbReference>
<evidence type="ECO:0008006" key="5">
    <source>
        <dbReference type="Google" id="ProtNLM"/>
    </source>
</evidence>
<dbReference type="HOGENOM" id="CLU_023194_1_4_9"/>
<evidence type="ECO:0000313" key="3">
    <source>
        <dbReference type="EMBL" id="EEG47613.1"/>
    </source>
</evidence>